<reference evidence="1" key="1">
    <citation type="journal article" date="2014" name="Int. J. Syst. Evol. Microbiol.">
        <title>Complete genome sequence of Corynebacterium casei LMG S-19264T (=DSM 44701T), isolated from a smear-ripened cheese.</title>
        <authorList>
            <consortium name="US DOE Joint Genome Institute (JGI-PGF)"/>
            <person name="Walter F."/>
            <person name="Albersmeier A."/>
            <person name="Kalinowski J."/>
            <person name="Ruckert C."/>
        </authorList>
    </citation>
    <scope>NUCLEOTIDE SEQUENCE</scope>
    <source>
        <strain evidence="1">CGMCC 1.12754</strain>
    </source>
</reference>
<evidence type="ECO:0000313" key="1">
    <source>
        <dbReference type="EMBL" id="GGG64534.1"/>
    </source>
</evidence>
<keyword evidence="2" id="KW-1185">Reference proteome</keyword>
<protein>
    <submittedName>
        <fullName evidence="1">Uncharacterized protein</fullName>
    </submittedName>
</protein>
<proteinExistence type="predicted"/>
<dbReference type="AlphaFoldDB" id="A0A917H2A4"/>
<organism evidence="1 2">
    <name type="scientific">Virgibacillus oceani</name>
    <dbReference type="NCBI Taxonomy" id="1479511"/>
    <lineage>
        <taxon>Bacteria</taxon>
        <taxon>Bacillati</taxon>
        <taxon>Bacillota</taxon>
        <taxon>Bacilli</taxon>
        <taxon>Bacillales</taxon>
        <taxon>Bacillaceae</taxon>
        <taxon>Virgibacillus</taxon>
    </lineage>
</organism>
<gene>
    <name evidence="1" type="ORF">GCM10011398_05170</name>
</gene>
<accession>A0A917H2A4</accession>
<name>A0A917H2A4_9BACI</name>
<evidence type="ECO:0000313" key="2">
    <source>
        <dbReference type="Proteomes" id="UP000622860"/>
    </source>
</evidence>
<dbReference type="Proteomes" id="UP000622860">
    <property type="component" value="Unassembled WGS sequence"/>
</dbReference>
<dbReference type="RefSeq" id="WP_188453768.1">
    <property type="nucleotide sequence ID" value="NZ_BMFR01000001.1"/>
</dbReference>
<sequence length="162" mass="18644">MNKDIEYIHSDKYGEALKVAKKFTGNGNLRPLLTFVQHNKNGSIVATDSRRAIRISNIHGFDETHLIHPHTVEFAKGKFPETAKLFDDTKGETTIQLNRFQIKVWLQMHKSINQLIKKAFGRYSNVSLELGEEINFRIKGENEVAFKLPYDQYSKPNPKNSI</sequence>
<comment type="caution">
    <text evidence="1">The sequence shown here is derived from an EMBL/GenBank/DDBJ whole genome shotgun (WGS) entry which is preliminary data.</text>
</comment>
<dbReference type="EMBL" id="BMFR01000001">
    <property type="protein sequence ID" value="GGG64534.1"/>
    <property type="molecule type" value="Genomic_DNA"/>
</dbReference>
<reference evidence="1" key="2">
    <citation type="submission" date="2020-09" db="EMBL/GenBank/DDBJ databases">
        <authorList>
            <person name="Sun Q."/>
            <person name="Zhou Y."/>
        </authorList>
    </citation>
    <scope>NUCLEOTIDE SEQUENCE</scope>
    <source>
        <strain evidence="1">CGMCC 1.12754</strain>
    </source>
</reference>